<keyword evidence="1" id="KW-0472">Membrane</keyword>
<evidence type="ECO:0000256" key="2">
    <source>
        <dbReference type="SAM" id="SignalP"/>
    </source>
</evidence>
<keyword evidence="4" id="KW-1185">Reference proteome</keyword>
<accession>A0A0L6UNU8</accession>
<keyword evidence="1" id="KW-1133">Transmembrane helix</keyword>
<keyword evidence="1" id="KW-0812">Transmembrane</keyword>
<reference evidence="3 4" key="1">
    <citation type="submission" date="2015-08" db="EMBL/GenBank/DDBJ databases">
        <title>Next Generation Sequencing and Analysis of the Genome of Puccinia sorghi L Schw, the Causal Agent of Maize Common Rust.</title>
        <authorList>
            <person name="Rochi L."/>
            <person name="Burguener G."/>
            <person name="Darino M."/>
            <person name="Turjanski A."/>
            <person name="Kreff E."/>
            <person name="Dieguez M.J."/>
            <person name="Sacco F."/>
        </authorList>
    </citation>
    <scope>NUCLEOTIDE SEQUENCE [LARGE SCALE GENOMIC DNA]</scope>
    <source>
        <strain evidence="3 4">RO10H11247</strain>
    </source>
</reference>
<name>A0A0L6UNU8_9BASI</name>
<feature type="chain" id="PRO_5005567953" evidence="2">
    <location>
        <begin position="22"/>
        <end position="342"/>
    </location>
</feature>
<feature type="transmembrane region" description="Helical" evidence="1">
    <location>
        <begin position="94"/>
        <end position="116"/>
    </location>
</feature>
<dbReference type="AlphaFoldDB" id="A0A0L6UNU8"/>
<evidence type="ECO:0000313" key="3">
    <source>
        <dbReference type="EMBL" id="KNZ50204.1"/>
    </source>
</evidence>
<gene>
    <name evidence="3" type="ORF">VP01_4543g1</name>
</gene>
<dbReference type="Proteomes" id="UP000037035">
    <property type="component" value="Unassembled WGS sequence"/>
</dbReference>
<dbReference type="EMBL" id="LAVV01009661">
    <property type="protein sequence ID" value="KNZ50204.1"/>
    <property type="molecule type" value="Genomic_DNA"/>
</dbReference>
<evidence type="ECO:0000313" key="4">
    <source>
        <dbReference type="Proteomes" id="UP000037035"/>
    </source>
</evidence>
<keyword evidence="2" id="KW-0732">Signal</keyword>
<organism evidence="3 4">
    <name type="scientific">Puccinia sorghi</name>
    <dbReference type="NCBI Taxonomy" id="27349"/>
    <lineage>
        <taxon>Eukaryota</taxon>
        <taxon>Fungi</taxon>
        <taxon>Dikarya</taxon>
        <taxon>Basidiomycota</taxon>
        <taxon>Pucciniomycotina</taxon>
        <taxon>Pucciniomycetes</taxon>
        <taxon>Pucciniales</taxon>
        <taxon>Pucciniaceae</taxon>
        <taxon>Puccinia</taxon>
    </lineage>
</organism>
<evidence type="ECO:0000256" key="1">
    <source>
        <dbReference type="SAM" id="Phobius"/>
    </source>
</evidence>
<dbReference type="VEuPathDB" id="FungiDB:VP01_4543g1"/>
<comment type="caution">
    <text evidence="3">The sequence shown here is derived from an EMBL/GenBank/DDBJ whole genome shotgun (WGS) entry which is preliminary data.</text>
</comment>
<sequence length="342" mass="39269">MHHHWLLVTILELMEKQFTLLIISCGPVDLLWGKHWIIKQGVQEIFAEAAIGGSGRAPPFPWFSGQGIQRATLRQQTCCGFVRKMRWVVRSMRVGCISNNLFLIPLFLLGVLFKFYHHGFKLMKKNINEKKFKKNEYLYLCMLVYPLRQGKAWAYPALNLACAKKVSLSISPAHLGAQFCQIWLCYHPLLPPLFFPSLICSQIIFSEENAILKCLVDDYLAVEFHPHKFYMTASHTFHHQPYKNNGSLWKTLFLTNAKIHIDFVFIQTLSRLFLTQTAGGGLQFQNPHRKGGLPVDYRRFMVEGSLGGGEDILDHEVVVFGWGVLHCKKNSLNFECQLQAVE</sequence>
<protein>
    <submittedName>
        <fullName evidence="3">Putative signal peptide protein</fullName>
    </submittedName>
</protein>
<proteinExistence type="predicted"/>
<feature type="signal peptide" evidence="2">
    <location>
        <begin position="1"/>
        <end position="21"/>
    </location>
</feature>